<name>A0A0M8JPI3_9CHLR</name>
<sequence length="180" mass="21534">MGRQVRFYMLLDDEQEFLDFVCQKPGVKLLRVVSDIPELVIGKKVLLESQNMRQVYVWDSAFSIPQNSIEKLFYTNYDENLGQYVDTERAFFTINRSSSAPFIEYSRSFIRDDGKLTEGRIWAEMYRSEGDKLVRKEPEFISWYGEVARWFRQNLQHDRELNAYVSRRAMEWRKNGGEFH</sequence>
<reference evidence="1" key="1">
    <citation type="journal article" date="2015" name="Genome Announc.">
        <title>Draft Genome Sequences of Anaerolinea thermolimosa IMO-1, Bellilinea caldifistulae GOMI-1, Leptolinea tardivitalis YMTK-2, Levilinea saccharolytica KIBI-1, Longilinea arvoryzae KOME-1, Previously Described as Members of the Class Anaerolineae (Chloroflexi).</title>
        <authorList>
            <person name="Matsuura N."/>
            <person name="Tourlousse M.D."/>
            <person name="Ohashi A."/>
            <person name="Hugenholtz P."/>
            <person name="Sekiguchi Y."/>
        </authorList>
    </citation>
    <scope>NUCLEOTIDE SEQUENCE</scope>
    <source>
        <strain evidence="1">KIBI-1</strain>
    </source>
</reference>
<organism evidence="1">
    <name type="scientific">Levilinea saccharolytica</name>
    <dbReference type="NCBI Taxonomy" id="229921"/>
    <lineage>
        <taxon>Bacteria</taxon>
        <taxon>Bacillati</taxon>
        <taxon>Chloroflexota</taxon>
        <taxon>Anaerolineae</taxon>
        <taxon>Anaerolineales</taxon>
        <taxon>Anaerolineaceae</taxon>
        <taxon>Levilinea</taxon>
    </lineage>
</organism>
<proteinExistence type="predicted"/>
<dbReference type="EMBL" id="DF967975">
    <property type="protein sequence ID" value="GAP19137.1"/>
    <property type="molecule type" value="Genomic_DNA"/>
</dbReference>
<dbReference type="AlphaFoldDB" id="A0A0M8JPI3"/>
<accession>A0A0M8JPI3</accession>
<evidence type="ECO:0000313" key="1">
    <source>
        <dbReference type="EMBL" id="GAP19137.1"/>
    </source>
</evidence>
<dbReference type="RefSeq" id="WP_062419443.1">
    <property type="nucleotide sequence ID" value="NZ_BBXZ01000159.1"/>
</dbReference>
<protein>
    <submittedName>
        <fullName evidence="1">Uncharacterized protein</fullName>
    </submittedName>
</protein>
<gene>
    <name evidence="1" type="ORF">LSAC_03036</name>
</gene>